<dbReference type="UniPathway" id="UPA00050">
    <property type="reaction ID" value="UER00065"/>
</dbReference>
<dbReference type="AlphaFoldDB" id="A0A137PI86"/>
<dbReference type="EC" id="4.2.3.1" evidence="4"/>
<evidence type="ECO:0000256" key="4">
    <source>
        <dbReference type="ARBA" id="ARBA00013028"/>
    </source>
</evidence>
<dbReference type="PROSITE" id="PS00165">
    <property type="entry name" value="DEHYDRATASE_SER_THR"/>
    <property type="match status" value="1"/>
</dbReference>
<dbReference type="GO" id="GO:0009088">
    <property type="term" value="P:threonine biosynthetic process"/>
    <property type="evidence" value="ECO:0007669"/>
    <property type="project" value="UniProtKB-UniPathway"/>
</dbReference>
<comment type="similarity">
    <text evidence="3">Belongs to the threonine synthase family.</text>
</comment>
<keyword evidence="7 9" id="KW-0663">Pyridoxal phosphate</keyword>
<feature type="domain" description="Tryptophan synthase beta chain-like PALP" evidence="10">
    <location>
        <begin position="91"/>
        <end position="330"/>
    </location>
</feature>
<evidence type="ECO:0000256" key="6">
    <source>
        <dbReference type="ARBA" id="ARBA00022697"/>
    </source>
</evidence>
<evidence type="ECO:0000256" key="5">
    <source>
        <dbReference type="ARBA" id="ARBA00022605"/>
    </source>
</evidence>
<evidence type="ECO:0000259" key="11">
    <source>
        <dbReference type="Pfam" id="PF14821"/>
    </source>
</evidence>
<dbReference type="InterPro" id="IPR004450">
    <property type="entry name" value="Thr_synthase-like"/>
</dbReference>
<dbReference type="InterPro" id="IPR000634">
    <property type="entry name" value="Ser/Thr_deHydtase_PyrdxlP-BS"/>
</dbReference>
<dbReference type="EMBL" id="KQ964421">
    <property type="protein sequence ID" value="KXN74716.1"/>
    <property type="molecule type" value="Genomic_DNA"/>
</dbReference>
<dbReference type="STRING" id="796925.A0A137PI86"/>
<feature type="modified residue" description="N6-(pyridoxal phosphate)lysine" evidence="9">
    <location>
        <position position="120"/>
    </location>
</feature>
<dbReference type="FunFam" id="3.40.50.1100:FF:000024">
    <property type="entry name" value="Probable threonine synthase"/>
    <property type="match status" value="1"/>
</dbReference>
<dbReference type="InterPro" id="IPR036052">
    <property type="entry name" value="TrpB-like_PALP_sf"/>
</dbReference>
<feature type="domain" description="Threonine synthase N-terminal" evidence="11">
    <location>
        <begin position="2"/>
        <end position="83"/>
    </location>
</feature>
<accession>A0A137PI86</accession>
<reference evidence="12 13" key="1">
    <citation type="journal article" date="2015" name="Genome Biol. Evol.">
        <title>Phylogenomic analyses indicate that early fungi evolved digesting cell walls of algal ancestors of land plants.</title>
        <authorList>
            <person name="Chang Y."/>
            <person name="Wang S."/>
            <person name="Sekimoto S."/>
            <person name="Aerts A.L."/>
            <person name="Choi C."/>
            <person name="Clum A."/>
            <person name="LaButti K.M."/>
            <person name="Lindquist E.A."/>
            <person name="Yee Ngan C."/>
            <person name="Ohm R.A."/>
            <person name="Salamov A.A."/>
            <person name="Grigoriev I.V."/>
            <person name="Spatafora J.W."/>
            <person name="Berbee M.L."/>
        </authorList>
    </citation>
    <scope>NUCLEOTIDE SEQUENCE [LARGE SCALE GENOMIC DNA]</scope>
    <source>
        <strain evidence="12 13">NRRL 28638</strain>
    </source>
</reference>
<dbReference type="CDD" id="cd01560">
    <property type="entry name" value="Thr-synth_2"/>
    <property type="match status" value="1"/>
</dbReference>
<dbReference type="InterPro" id="IPR037158">
    <property type="entry name" value="Thr_synth_N_sf"/>
</dbReference>
<dbReference type="InterPro" id="IPR029144">
    <property type="entry name" value="Thr_synth_N"/>
</dbReference>
<dbReference type="NCBIfam" id="TIGR00260">
    <property type="entry name" value="thrC"/>
    <property type="match status" value="1"/>
</dbReference>
<dbReference type="SUPFAM" id="SSF53686">
    <property type="entry name" value="Tryptophan synthase beta subunit-like PLP-dependent enzymes"/>
    <property type="match status" value="1"/>
</dbReference>
<evidence type="ECO:0000256" key="2">
    <source>
        <dbReference type="ARBA" id="ARBA00004979"/>
    </source>
</evidence>
<evidence type="ECO:0000256" key="8">
    <source>
        <dbReference type="ARBA" id="ARBA00023239"/>
    </source>
</evidence>
<evidence type="ECO:0000259" key="10">
    <source>
        <dbReference type="Pfam" id="PF00291"/>
    </source>
</evidence>
<dbReference type="OMA" id="NFERYLY"/>
<evidence type="ECO:0000256" key="1">
    <source>
        <dbReference type="ARBA" id="ARBA00001933"/>
    </source>
</evidence>
<evidence type="ECO:0000256" key="9">
    <source>
        <dbReference type="PIRSR" id="PIRSR604450-51"/>
    </source>
</evidence>
<evidence type="ECO:0000313" key="12">
    <source>
        <dbReference type="EMBL" id="KXN74716.1"/>
    </source>
</evidence>
<dbReference type="Proteomes" id="UP000070444">
    <property type="component" value="Unassembled WGS sequence"/>
</dbReference>
<dbReference type="PANTHER" id="PTHR42690:SF1">
    <property type="entry name" value="THREONINE SYNTHASE-LIKE 2"/>
    <property type="match status" value="1"/>
</dbReference>
<dbReference type="Gene3D" id="3.90.1380.10">
    <property type="entry name" value="Threonine synthase, N-terminal domain"/>
    <property type="match status" value="1"/>
</dbReference>
<evidence type="ECO:0000256" key="3">
    <source>
        <dbReference type="ARBA" id="ARBA00005517"/>
    </source>
</evidence>
<comment type="pathway">
    <text evidence="2">Amino-acid biosynthesis; L-threonine biosynthesis; L-threonine from L-aspartate: step 5/5.</text>
</comment>
<dbReference type="OrthoDB" id="5203861at2759"/>
<dbReference type="Pfam" id="PF14821">
    <property type="entry name" value="Thr_synth_N"/>
    <property type="match status" value="1"/>
</dbReference>
<dbReference type="InterPro" id="IPR001926">
    <property type="entry name" value="TrpB-like_PALP"/>
</dbReference>
<comment type="cofactor">
    <cofactor evidence="1 9">
        <name>pyridoxal 5'-phosphate</name>
        <dbReference type="ChEBI" id="CHEBI:597326"/>
    </cofactor>
</comment>
<name>A0A137PI86_CONC2</name>
<dbReference type="Pfam" id="PF24857">
    <property type="entry name" value="THR4_C"/>
    <property type="match status" value="1"/>
</dbReference>
<keyword evidence="6" id="KW-0791">Threonine biosynthesis</keyword>
<gene>
    <name evidence="12" type="ORF">CONCODRAFT_76760</name>
</gene>
<organism evidence="12 13">
    <name type="scientific">Conidiobolus coronatus (strain ATCC 28846 / CBS 209.66 / NRRL 28638)</name>
    <name type="common">Delacroixia coronata</name>
    <dbReference type="NCBI Taxonomy" id="796925"/>
    <lineage>
        <taxon>Eukaryota</taxon>
        <taxon>Fungi</taxon>
        <taxon>Fungi incertae sedis</taxon>
        <taxon>Zoopagomycota</taxon>
        <taxon>Entomophthoromycotina</taxon>
        <taxon>Entomophthoromycetes</taxon>
        <taxon>Entomophthorales</taxon>
        <taxon>Ancylistaceae</taxon>
        <taxon>Conidiobolus</taxon>
    </lineage>
</organism>
<dbReference type="Gene3D" id="3.40.50.1100">
    <property type="match status" value="2"/>
</dbReference>
<proteinExistence type="inferred from homology"/>
<dbReference type="InterPro" id="IPR051166">
    <property type="entry name" value="Threonine_Synthase"/>
</dbReference>
<keyword evidence="5" id="KW-0028">Amino-acid biosynthesis</keyword>
<dbReference type="PANTHER" id="PTHR42690">
    <property type="entry name" value="THREONINE SYNTHASE FAMILY MEMBER"/>
    <property type="match status" value="1"/>
</dbReference>
<sequence>MKYHSTRTYEPSNLLNFEDTVLTGLAPDGGLYIPEQIPQLDEQTLKSWESLSFQELCKKLFRKFINPSEISDEELSQLVDKSFSTFSHSEITPTVKLAETKDNKSLYCLELFHGPTYAFKDVALQFLGNLFEFFLTRKNQASQSNQHKVTVVGATSGDTGGAAIYGLRGKKNVEVFMLHPEGRVSRLQEAQMTQVMDENVHNISIEGAFDDCQNLVKQCFGDAQFKKDYQLGAVNSINWARILAQISYYFYSYFQLRKQGIQDHIIFSVPTGNFGDILAGYYAKRMGLNIERLVTATNENDILYTFFTQGSYKRDSSGVAKATHSPAMDILVSSNFERFLWYLAYTKSEQPGAACEQVNAWMEQFRNTYEFSIDAKLLETARVWFDSYRVDDATIISTIKKYYQDVQPRYLLDPHTAVGVNAAELYPTSQHTHFVCVGTAHPAKFSEALILAITPEQQAQNVQLFDFDAKMGAEYLPKPFRNWMNPDLPRKNHKLPSPDVETLKSLIKSVVKI</sequence>
<dbReference type="GO" id="GO:0004795">
    <property type="term" value="F:threonine synthase activity"/>
    <property type="evidence" value="ECO:0007669"/>
    <property type="project" value="UniProtKB-EC"/>
</dbReference>
<evidence type="ECO:0000256" key="7">
    <source>
        <dbReference type="ARBA" id="ARBA00022898"/>
    </source>
</evidence>
<evidence type="ECO:0000313" key="13">
    <source>
        <dbReference type="Proteomes" id="UP000070444"/>
    </source>
</evidence>
<protein>
    <recommendedName>
        <fullName evidence="4">threonine synthase</fullName>
        <ecNumber evidence="4">4.2.3.1</ecNumber>
    </recommendedName>
</protein>
<keyword evidence="8" id="KW-0456">Lyase</keyword>
<dbReference type="GO" id="GO:0030170">
    <property type="term" value="F:pyridoxal phosphate binding"/>
    <property type="evidence" value="ECO:0007669"/>
    <property type="project" value="EnsemblFungi"/>
</dbReference>
<dbReference type="FunFam" id="3.90.1380.10:FF:000003">
    <property type="entry name" value="THR4p Threonine synthase"/>
    <property type="match status" value="1"/>
</dbReference>
<dbReference type="Pfam" id="PF00291">
    <property type="entry name" value="PALP"/>
    <property type="match status" value="1"/>
</dbReference>
<keyword evidence="13" id="KW-1185">Reference proteome</keyword>